<evidence type="ECO:0000313" key="2">
    <source>
        <dbReference type="Proteomes" id="UP000765509"/>
    </source>
</evidence>
<proteinExistence type="predicted"/>
<organism evidence="1 2">
    <name type="scientific">Austropuccinia psidii MF-1</name>
    <dbReference type="NCBI Taxonomy" id="1389203"/>
    <lineage>
        <taxon>Eukaryota</taxon>
        <taxon>Fungi</taxon>
        <taxon>Dikarya</taxon>
        <taxon>Basidiomycota</taxon>
        <taxon>Pucciniomycotina</taxon>
        <taxon>Pucciniomycetes</taxon>
        <taxon>Pucciniales</taxon>
        <taxon>Sphaerophragmiaceae</taxon>
        <taxon>Austropuccinia</taxon>
    </lineage>
</organism>
<keyword evidence="2" id="KW-1185">Reference proteome</keyword>
<dbReference type="Proteomes" id="UP000765509">
    <property type="component" value="Unassembled WGS sequence"/>
</dbReference>
<sequence length="110" mass="13179">TTLTCLFLFNISSDLYMHSERTIITQHSLKPFAMKRVTLLSFLKPSKTDETKQEEFQFNKGLFDFHFSQALIIIKRKFWNQNYRSQKETLMRIKFIPPTLKRADYLCVVH</sequence>
<accession>A0A9Q3KEV0</accession>
<dbReference type="AlphaFoldDB" id="A0A9Q3KEV0"/>
<evidence type="ECO:0000313" key="1">
    <source>
        <dbReference type="EMBL" id="MBW0578861.1"/>
    </source>
</evidence>
<comment type="caution">
    <text evidence="1">The sequence shown here is derived from an EMBL/GenBank/DDBJ whole genome shotgun (WGS) entry which is preliminary data.</text>
</comment>
<gene>
    <name evidence="1" type="ORF">O181_118576</name>
</gene>
<feature type="non-terminal residue" evidence="1">
    <location>
        <position position="1"/>
    </location>
</feature>
<reference evidence="1" key="1">
    <citation type="submission" date="2021-03" db="EMBL/GenBank/DDBJ databases">
        <title>Draft genome sequence of rust myrtle Austropuccinia psidii MF-1, a brazilian biotype.</title>
        <authorList>
            <person name="Quecine M.C."/>
            <person name="Pachon D.M.R."/>
            <person name="Bonatelli M.L."/>
            <person name="Correr F.H."/>
            <person name="Franceschini L.M."/>
            <person name="Leite T.F."/>
            <person name="Margarido G.R.A."/>
            <person name="Almeida C.A."/>
            <person name="Ferrarezi J.A."/>
            <person name="Labate C.A."/>
        </authorList>
    </citation>
    <scope>NUCLEOTIDE SEQUENCE</scope>
    <source>
        <strain evidence="1">MF-1</strain>
    </source>
</reference>
<name>A0A9Q3KEV0_9BASI</name>
<dbReference type="EMBL" id="AVOT02103736">
    <property type="protein sequence ID" value="MBW0578861.1"/>
    <property type="molecule type" value="Genomic_DNA"/>
</dbReference>
<protein>
    <submittedName>
        <fullName evidence="1">Uncharacterized protein</fullName>
    </submittedName>
</protein>